<dbReference type="Pfam" id="PF20153">
    <property type="entry name" value="DUF6535"/>
    <property type="match status" value="1"/>
</dbReference>
<feature type="transmembrane region" description="Helical" evidence="2">
    <location>
        <begin position="191"/>
        <end position="213"/>
    </location>
</feature>
<dbReference type="InterPro" id="IPR045338">
    <property type="entry name" value="DUF6535"/>
</dbReference>
<organism evidence="4 5">
    <name type="scientific">Rhizoctonia solani</name>
    <dbReference type="NCBI Taxonomy" id="456999"/>
    <lineage>
        <taxon>Eukaryota</taxon>
        <taxon>Fungi</taxon>
        <taxon>Dikarya</taxon>
        <taxon>Basidiomycota</taxon>
        <taxon>Agaricomycotina</taxon>
        <taxon>Agaricomycetes</taxon>
        <taxon>Cantharellales</taxon>
        <taxon>Ceratobasidiaceae</taxon>
        <taxon>Rhizoctonia</taxon>
    </lineage>
</organism>
<dbReference type="EMBL" id="CAJMXA010001205">
    <property type="protein sequence ID" value="CAE6454729.1"/>
    <property type="molecule type" value="Genomic_DNA"/>
</dbReference>
<evidence type="ECO:0000259" key="3">
    <source>
        <dbReference type="Pfam" id="PF20153"/>
    </source>
</evidence>
<keyword evidence="2" id="KW-0812">Transmembrane</keyword>
<evidence type="ECO:0000313" key="4">
    <source>
        <dbReference type="EMBL" id="CAE6454729.1"/>
    </source>
</evidence>
<feature type="compositionally biased region" description="Basic residues" evidence="1">
    <location>
        <begin position="7"/>
        <end position="16"/>
    </location>
</feature>
<name>A0A8H3BD35_9AGAM</name>
<feature type="region of interest" description="Disordered" evidence="1">
    <location>
        <begin position="1"/>
        <end position="56"/>
    </location>
</feature>
<dbReference type="Proteomes" id="UP000663853">
    <property type="component" value="Unassembled WGS sequence"/>
</dbReference>
<reference evidence="4" key="1">
    <citation type="submission" date="2021-01" db="EMBL/GenBank/DDBJ databases">
        <authorList>
            <person name="Kaushik A."/>
        </authorList>
    </citation>
    <scope>NUCLEOTIDE SEQUENCE</scope>
    <source>
        <strain evidence="4">AG6-10EEA</strain>
    </source>
</reference>
<proteinExistence type="predicted"/>
<accession>A0A8H3BD35</accession>
<evidence type="ECO:0000256" key="2">
    <source>
        <dbReference type="SAM" id="Phobius"/>
    </source>
</evidence>
<gene>
    <name evidence="4" type="ORF">RDB_LOCUS53478</name>
</gene>
<sequence>MDIFLPHTRRDKHKQGRSQSLPARPDPVYRSDFRGRMKEIPRNGTEAASKLPPQAGEMAFDKQTMREEIYPQRRSLDEWSHLKPDERGAELAREARIWQVYVGETDKSDKELIEGWDKSMDVLLVFAALFSAISTTFLIETSGMLKQDPNDISAAALVVISQALVAISTGNSSANPLASTPPEQGNASDFVPSRVAVIVNTLWTGATLFLLVVPDTHGTKLTVDSASGS</sequence>
<protein>
    <recommendedName>
        <fullName evidence="3">DUF6535 domain-containing protein</fullName>
    </recommendedName>
</protein>
<feature type="domain" description="DUF6535" evidence="3">
    <location>
        <begin position="98"/>
        <end position="211"/>
    </location>
</feature>
<comment type="caution">
    <text evidence="4">The sequence shown here is derived from an EMBL/GenBank/DDBJ whole genome shotgun (WGS) entry which is preliminary data.</text>
</comment>
<dbReference type="AlphaFoldDB" id="A0A8H3BD35"/>
<feature type="transmembrane region" description="Helical" evidence="2">
    <location>
        <begin position="122"/>
        <end position="140"/>
    </location>
</feature>
<keyword evidence="2" id="KW-0472">Membrane</keyword>
<evidence type="ECO:0000256" key="1">
    <source>
        <dbReference type="SAM" id="MobiDB-lite"/>
    </source>
</evidence>
<feature type="compositionally biased region" description="Basic and acidic residues" evidence="1">
    <location>
        <begin position="27"/>
        <end position="41"/>
    </location>
</feature>
<evidence type="ECO:0000313" key="5">
    <source>
        <dbReference type="Proteomes" id="UP000663853"/>
    </source>
</evidence>
<keyword evidence="2" id="KW-1133">Transmembrane helix</keyword>